<sequence>MSLSARTKRGATKRGKGQIPAKTGSVFKLSSGYYSSSILNFSLFLLAQPFYLYLNKCFSLTANIQNFSSNPHCGLCVKKLCLFLNLSLKLVSVSKMINRYNSGLGLLQAWIAQINVEKRVVLSDGSLGAVQQREGHGPMRWESRGGAREWTDSP</sequence>
<reference evidence="2 3" key="1">
    <citation type="submission" date="2021-06" db="EMBL/GenBank/DDBJ databases">
        <authorList>
            <person name="Palmer J.M."/>
        </authorList>
    </citation>
    <scope>NUCLEOTIDE SEQUENCE [LARGE SCALE GENOMIC DNA]</scope>
    <source>
        <strain evidence="2 3">GA_2019</strain>
        <tissue evidence="2">Muscle</tissue>
    </source>
</reference>
<evidence type="ECO:0000313" key="2">
    <source>
        <dbReference type="EMBL" id="MEQ2158767.1"/>
    </source>
</evidence>
<organism evidence="2 3">
    <name type="scientific">Goodea atripinnis</name>
    <dbReference type="NCBI Taxonomy" id="208336"/>
    <lineage>
        <taxon>Eukaryota</taxon>
        <taxon>Metazoa</taxon>
        <taxon>Chordata</taxon>
        <taxon>Craniata</taxon>
        <taxon>Vertebrata</taxon>
        <taxon>Euteleostomi</taxon>
        <taxon>Actinopterygii</taxon>
        <taxon>Neopterygii</taxon>
        <taxon>Teleostei</taxon>
        <taxon>Neoteleostei</taxon>
        <taxon>Acanthomorphata</taxon>
        <taxon>Ovalentaria</taxon>
        <taxon>Atherinomorphae</taxon>
        <taxon>Cyprinodontiformes</taxon>
        <taxon>Goodeidae</taxon>
        <taxon>Goodea</taxon>
    </lineage>
</organism>
<evidence type="ECO:0000256" key="1">
    <source>
        <dbReference type="SAM" id="MobiDB-lite"/>
    </source>
</evidence>
<dbReference type="Proteomes" id="UP001476798">
    <property type="component" value="Unassembled WGS sequence"/>
</dbReference>
<comment type="caution">
    <text evidence="2">The sequence shown here is derived from an EMBL/GenBank/DDBJ whole genome shotgun (WGS) entry which is preliminary data.</text>
</comment>
<evidence type="ECO:0000313" key="3">
    <source>
        <dbReference type="Proteomes" id="UP001476798"/>
    </source>
</evidence>
<proteinExistence type="predicted"/>
<name>A0ABV0MI99_9TELE</name>
<feature type="region of interest" description="Disordered" evidence="1">
    <location>
        <begin position="134"/>
        <end position="154"/>
    </location>
</feature>
<protein>
    <submittedName>
        <fullName evidence="2">Uncharacterized protein</fullName>
    </submittedName>
</protein>
<keyword evidence="3" id="KW-1185">Reference proteome</keyword>
<gene>
    <name evidence="2" type="ORF">GOODEAATRI_015787</name>
</gene>
<dbReference type="EMBL" id="JAHRIO010001185">
    <property type="protein sequence ID" value="MEQ2158767.1"/>
    <property type="molecule type" value="Genomic_DNA"/>
</dbReference>
<accession>A0ABV0MI99</accession>